<dbReference type="AlphaFoldDB" id="A0A6J1V0H9"/>
<keyword evidence="3" id="KW-1185">Reference proteome</keyword>
<dbReference type="GO" id="GO:0098592">
    <property type="term" value="C:cytoplasmic side of apical plasma membrane"/>
    <property type="evidence" value="ECO:0007669"/>
    <property type="project" value="TreeGrafter"/>
</dbReference>
<dbReference type="PANTHER" id="PTHR21119">
    <property type="entry name" value="C2 DOMAIN-CONTAINING PROTEIN"/>
    <property type="match status" value="1"/>
</dbReference>
<dbReference type="InterPro" id="IPR039934">
    <property type="entry name" value="C2CD2/C2CD2L"/>
</dbReference>
<evidence type="ECO:0000256" key="1">
    <source>
        <dbReference type="SAM" id="MobiDB-lite"/>
    </source>
</evidence>
<dbReference type="GeneID" id="113420858"/>
<reference evidence="4" key="1">
    <citation type="submission" date="2025-08" db="UniProtKB">
        <authorList>
            <consortium name="RefSeq"/>
        </authorList>
    </citation>
    <scope>IDENTIFICATION</scope>
</reference>
<dbReference type="RefSeq" id="XP_026536761.1">
    <property type="nucleotide sequence ID" value="XM_026680976.1"/>
</dbReference>
<dbReference type="CDD" id="cd21683">
    <property type="entry name" value="SMP_C2CD2L"/>
    <property type="match status" value="1"/>
</dbReference>
<dbReference type="CTD" id="9854"/>
<feature type="region of interest" description="Disordered" evidence="1">
    <location>
        <begin position="583"/>
        <end position="635"/>
    </location>
</feature>
<dbReference type="Proteomes" id="UP000504612">
    <property type="component" value="Unplaced"/>
</dbReference>
<dbReference type="PANTHER" id="PTHR21119:SF8">
    <property type="entry name" value="PHOSPHOLIPID TRANSFER PROTEIN C2CD2L"/>
    <property type="match status" value="1"/>
</dbReference>
<feature type="compositionally biased region" description="Polar residues" evidence="1">
    <location>
        <begin position="585"/>
        <end position="602"/>
    </location>
</feature>
<dbReference type="GO" id="GO:0008526">
    <property type="term" value="F:phosphatidylinositol transfer activity"/>
    <property type="evidence" value="ECO:0007669"/>
    <property type="project" value="TreeGrafter"/>
</dbReference>
<feature type="domain" description="Synaptotagmin-like mitochondrial and lipid-binding" evidence="2">
    <location>
        <begin position="107"/>
        <end position="258"/>
    </location>
</feature>
<protein>
    <submittedName>
        <fullName evidence="4">Phospholipid transfer protein C2CD2L</fullName>
    </submittedName>
</protein>
<sequence>MEGAAAAAAAAGPGWGWAALVLLFAVSLRTGSAWLLQLGRSLWRGGGGGRAAEAPRSQAAPAPAPAGLWAAVLRLGSGRGGAGSCPAAGARGLLASLFAFRAFRENWQRAWLRALNDQARQQGSSVQITFEESPRQLPAVTINHVTCTDQSDHRMVLHCLLSTDTLQFPVLVAQQSPAAVSMDTYCVSLAVQQAQLEIRLEEVEGEGLLVSWAFKDRPDLKLSIPPRLQPHCENDGKADLSIIKHLIEDSIISTQPAMMVNLKAGIRNANTETSSSRLPLGSLSSSAPLLMPKLLLQHLRALHLGPRESQGKGLLCCEVELDSPRQQKRTAPVPASPGAGVEWPGKLLLELGPRSKELVLRVLEGSPSGEDVLLGFVAVPIDPSSKEPQGQQLYLLSPGAARALPPAAAIAVELLHQDMPELQAASSLRPSITPTKKIEMGRTIMPDGTIVTTVTTIQSRPKLDSKLDSPSRSPSKVEVTEKVTTMLPENGCPSRASPCSSRSSCVSNGLDPVAETAIRQLTDLTNKPAKKTPTKRSTLIISGVSKVPIAQDETALSLGYAVSLQSPLQEDSLLAGLSEYAPPSTCDTTQQLGSSCSPQMVSQDLDETTHSDISERPSVEDVESETGSTGALETRSLKDHKVGFLQSGTKLIFRRKNKQKEAGLSQSHDDLPNSGSASAPRKKSGSFSRRLIKRFSFKGRAKSKSNGNTPPSVEKP</sequence>
<evidence type="ECO:0000259" key="2">
    <source>
        <dbReference type="Pfam" id="PF18696"/>
    </source>
</evidence>
<name>A0A6J1V0H9_9SAUR</name>
<feature type="compositionally biased region" description="Basic and acidic residues" evidence="1">
    <location>
        <begin position="607"/>
        <end position="619"/>
    </location>
</feature>
<dbReference type="GO" id="GO:0035091">
    <property type="term" value="F:phosphatidylinositol binding"/>
    <property type="evidence" value="ECO:0007669"/>
    <property type="project" value="TreeGrafter"/>
</dbReference>
<dbReference type="GO" id="GO:0035774">
    <property type="term" value="P:positive regulation of insulin secretion involved in cellular response to glucose stimulus"/>
    <property type="evidence" value="ECO:0007669"/>
    <property type="project" value="TreeGrafter"/>
</dbReference>
<feature type="region of interest" description="Disordered" evidence="1">
    <location>
        <begin position="657"/>
        <end position="716"/>
    </location>
</feature>
<gene>
    <name evidence="4" type="primary">C2CD2L</name>
</gene>
<feature type="compositionally biased region" description="Basic residues" evidence="1">
    <location>
        <begin position="680"/>
        <end position="703"/>
    </location>
</feature>
<evidence type="ECO:0000313" key="3">
    <source>
        <dbReference type="Proteomes" id="UP000504612"/>
    </source>
</evidence>
<evidence type="ECO:0000313" key="4">
    <source>
        <dbReference type="RefSeq" id="XP_026536761.1"/>
    </source>
</evidence>
<feature type="compositionally biased region" description="Polar residues" evidence="1">
    <location>
        <begin position="704"/>
        <end position="716"/>
    </location>
</feature>
<organism evidence="3 4">
    <name type="scientific">Notechis scutatus</name>
    <name type="common">mainland tiger snake</name>
    <dbReference type="NCBI Taxonomy" id="8663"/>
    <lineage>
        <taxon>Eukaryota</taxon>
        <taxon>Metazoa</taxon>
        <taxon>Chordata</taxon>
        <taxon>Craniata</taxon>
        <taxon>Vertebrata</taxon>
        <taxon>Euteleostomi</taxon>
        <taxon>Lepidosauria</taxon>
        <taxon>Squamata</taxon>
        <taxon>Bifurcata</taxon>
        <taxon>Unidentata</taxon>
        <taxon>Episquamata</taxon>
        <taxon>Toxicofera</taxon>
        <taxon>Serpentes</taxon>
        <taxon>Colubroidea</taxon>
        <taxon>Elapidae</taxon>
        <taxon>Hydrophiinae</taxon>
        <taxon>Notechis</taxon>
    </lineage>
</organism>
<dbReference type="Pfam" id="PF18696">
    <property type="entry name" value="SMP_C2CD2L"/>
    <property type="match status" value="1"/>
</dbReference>
<proteinExistence type="predicted"/>
<accession>A0A6J1V0H9</accession>
<dbReference type="InterPro" id="IPR040885">
    <property type="entry name" value="SMP_C2CD2L"/>
</dbReference>
<dbReference type="KEGG" id="nss:113420858"/>